<evidence type="ECO:0000313" key="1">
    <source>
        <dbReference type="EMBL" id="MEJ2889908.1"/>
    </source>
</evidence>
<sequence length="199" mass="22377">MLIVYGFTRVAVVVRRWFEISPEAVMEHGARVELRLLTPQEHRGSESAAQRTVVDEAFWRADLFNRLDRPADAWSAAHFHPFFDGDEPSDRVFSTELTADPWGWLAAQLADVGARLEGAGLDPSLAADDADEVRAAVPQIVAAARTFGPEDRMSRDEDFRLTKDAAERVRRMITLIDPGKVDHDYLRPWIDQAPPRGGR</sequence>
<protein>
    <submittedName>
        <fullName evidence="1">Uncharacterized protein</fullName>
    </submittedName>
</protein>
<name>A0ABU8NBY3_9PSEU</name>
<comment type="caution">
    <text evidence="1">The sequence shown here is derived from an EMBL/GenBank/DDBJ whole genome shotgun (WGS) entry which is preliminary data.</text>
</comment>
<proteinExistence type="predicted"/>
<organism evidence="1 2">
    <name type="scientific">Actinomycetospora aeridis</name>
    <dbReference type="NCBI Taxonomy" id="3129231"/>
    <lineage>
        <taxon>Bacteria</taxon>
        <taxon>Bacillati</taxon>
        <taxon>Actinomycetota</taxon>
        <taxon>Actinomycetes</taxon>
        <taxon>Pseudonocardiales</taxon>
        <taxon>Pseudonocardiaceae</taxon>
        <taxon>Actinomycetospora</taxon>
    </lineage>
</organism>
<gene>
    <name evidence="1" type="ORF">WCD41_25845</name>
</gene>
<reference evidence="1 2" key="1">
    <citation type="submission" date="2024-03" db="EMBL/GenBank/DDBJ databases">
        <title>Actinomycetospora sp. OC33-EN06, a novel actinomycete isolated from wild orchid (Aerides multiflora).</title>
        <authorList>
            <person name="Suriyachadkun C."/>
        </authorList>
    </citation>
    <scope>NUCLEOTIDE SEQUENCE [LARGE SCALE GENOMIC DNA]</scope>
    <source>
        <strain evidence="1 2">OC33-EN06</strain>
    </source>
</reference>
<accession>A0ABU8NBY3</accession>
<dbReference type="Proteomes" id="UP001370100">
    <property type="component" value="Unassembled WGS sequence"/>
</dbReference>
<keyword evidence="2" id="KW-1185">Reference proteome</keyword>
<dbReference type="EMBL" id="JBBEGL010000009">
    <property type="protein sequence ID" value="MEJ2889908.1"/>
    <property type="molecule type" value="Genomic_DNA"/>
</dbReference>
<evidence type="ECO:0000313" key="2">
    <source>
        <dbReference type="Proteomes" id="UP001370100"/>
    </source>
</evidence>
<dbReference type="RefSeq" id="WP_337717943.1">
    <property type="nucleotide sequence ID" value="NZ_JBBEGL010000009.1"/>
</dbReference>